<evidence type="ECO:0000256" key="4">
    <source>
        <dbReference type="ARBA" id="ARBA00022737"/>
    </source>
</evidence>
<dbReference type="GO" id="GO:0072499">
    <property type="term" value="P:photoreceptor cell axon guidance"/>
    <property type="evidence" value="ECO:0007669"/>
    <property type="project" value="EnsemblMetazoa"/>
</dbReference>
<keyword evidence="7" id="KW-0325">Glycoprotein</keyword>
<evidence type="ECO:0000313" key="12">
    <source>
        <dbReference type="EMBL" id="KRG01288.1"/>
    </source>
</evidence>
<gene>
    <name evidence="11" type="primary">Dmoj\GI24529</name>
    <name evidence="11" type="ORF">Dmoj_GI24529</name>
</gene>
<evidence type="ECO:0000256" key="7">
    <source>
        <dbReference type="ARBA" id="ARBA00023180"/>
    </source>
</evidence>
<keyword evidence="8" id="KW-0393">Immunoglobulin domain</keyword>
<sequence length="494" mass="54163">MRQIAIEIEIQMQIEFVAFATKNTHKITKAATTATTATTATVNRATAAANNKRQLQSAKTSRNNNNNDDDNNNSRRDNNNNNKMKSHLGLLFVILIMAAKCANGNPQNQHHELNSQLDPDPEFIGFINNVTYPAGREAVLACSVRNLGKNKVGWLRASDQTVLALQGRVVTHNARISVMHQDMHTWKLKISKLRESDRGCYMCQINTSPMKKQVGCIDVQVPPDISNEESSADLAVQEGEDATLTCKATGNPQPRVIWRREDGEMILIRKPGSRELMKVETYNGSSLRLIRLERRQMGAYLCIASNDVPPAVSKRVSLSVQFAPMVRAPSQLLGTPLGSDVQLECQVEASPSPVSYWLKGARTSNGFASISTSSLESGSPGPEMLLDGPKYGITEKRDGYRGVMLLVVRSFSASDVGTYHCVSTNSLGRAEGTLRLYEIKLHPGASASNDESLNFIGGLDDEARNVAAVFKQTAWLMLPLPLPLLLLLLCAWSA</sequence>
<dbReference type="FunFam" id="2.60.40.10:FF:000328">
    <property type="entry name" value="CLUMA_CG000981, isoform A"/>
    <property type="match status" value="1"/>
</dbReference>
<evidence type="ECO:0000256" key="9">
    <source>
        <dbReference type="SAM" id="MobiDB-lite"/>
    </source>
</evidence>
<dbReference type="SMART" id="SM00409">
    <property type="entry name" value="IG"/>
    <property type="match status" value="3"/>
</dbReference>
<evidence type="ECO:0000256" key="8">
    <source>
        <dbReference type="ARBA" id="ARBA00023319"/>
    </source>
</evidence>
<dbReference type="GO" id="GO:0032589">
    <property type="term" value="C:neuron projection membrane"/>
    <property type="evidence" value="ECO:0007669"/>
    <property type="project" value="EnsemblMetazoa"/>
</dbReference>
<dbReference type="SMART" id="SM00408">
    <property type="entry name" value="IGc2"/>
    <property type="match status" value="3"/>
</dbReference>
<feature type="domain" description="Ig-like" evidence="10">
    <location>
        <begin position="121"/>
        <end position="215"/>
    </location>
</feature>
<reference evidence="11" key="3">
    <citation type="submission" date="2008-06" db="EMBL/GenBank/DDBJ databases">
        <authorList>
            <consortium name="FlyBase"/>
        </authorList>
    </citation>
    <scope>NUCLEOTIDE SEQUENCE</scope>
    <source>
        <strain evidence="11">TSC#15081-1352.22</strain>
    </source>
</reference>
<dbReference type="InterPro" id="IPR003598">
    <property type="entry name" value="Ig_sub2"/>
</dbReference>
<comment type="subcellular location">
    <subcellularLocation>
        <location evidence="1">Cell membrane</location>
    </subcellularLocation>
</comment>
<dbReference type="InterPro" id="IPR051170">
    <property type="entry name" value="Neural/epithelial_adhesion"/>
</dbReference>
<evidence type="ECO:0000259" key="10">
    <source>
        <dbReference type="PROSITE" id="PS50835"/>
    </source>
</evidence>
<dbReference type="EMBL" id="CH933806">
    <property type="protein sequence ID" value="EDW14938.2"/>
    <property type="molecule type" value="Genomic_DNA"/>
</dbReference>
<dbReference type="AlphaFoldDB" id="B4KDU1"/>
<proteinExistence type="predicted"/>
<dbReference type="InterPro" id="IPR003599">
    <property type="entry name" value="Ig_sub"/>
</dbReference>
<name>B4KDU1_DROMO</name>
<dbReference type="GO" id="GO:0007529">
    <property type="term" value="P:establishment of synaptic specificity at neuromuscular junction"/>
    <property type="evidence" value="ECO:0007669"/>
    <property type="project" value="EnsemblMetazoa"/>
</dbReference>
<organism evidence="11 14">
    <name type="scientific">Drosophila mojavensis</name>
    <name type="common">Fruit fly</name>
    <dbReference type="NCBI Taxonomy" id="7230"/>
    <lineage>
        <taxon>Eukaryota</taxon>
        <taxon>Metazoa</taxon>
        <taxon>Ecdysozoa</taxon>
        <taxon>Arthropoda</taxon>
        <taxon>Hexapoda</taxon>
        <taxon>Insecta</taxon>
        <taxon>Pterygota</taxon>
        <taxon>Neoptera</taxon>
        <taxon>Endopterygota</taxon>
        <taxon>Diptera</taxon>
        <taxon>Brachycera</taxon>
        <taxon>Muscomorpha</taxon>
        <taxon>Ephydroidea</taxon>
        <taxon>Drosophilidae</taxon>
        <taxon>Drosophila</taxon>
    </lineage>
</organism>
<dbReference type="InterPro" id="IPR013106">
    <property type="entry name" value="Ig_V-set"/>
</dbReference>
<dbReference type="EMBL" id="CH933806">
    <property type="protein sequence ID" value="KRG01289.1"/>
    <property type="molecule type" value="Genomic_DNA"/>
</dbReference>
<dbReference type="PANTHER" id="PTHR12231:SF271">
    <property type="entry name" value="DPR-INTERACTING PROTEIN GAMMA"/>
    <property type="match status" value="1"/>
</dbReference>
<dbReference type="Proteomes" id="UP000009192">
    <property type="component" value="Unassembled WGS sequence"/>
</dbReference>
<dbReference type="OrthoDB" id="10012075at2759"/>
<dbReference type="Pfam" id="PF13927">
    <property type="entry name" value="Ig_3"/>
    <property type="match status" value="1"/>
</dbReference>
<feature type="region of interest" description="Disordered" evidence="9">
    <location>
        <begin position="45"/>
        <end position="82"/>
    </location>
</feature>
<protein>
    <submittedName>
        <fullName evidence="11">Uncharacterized protein, isoform A</fullName>
    </submittedName>
    <submittedName>
        <fullName evidence="12">Uncharacterized protein, isoform B</fullName>
    </submittedName>
    <submittedName>
        <fullName evidence="13">Uncharacterized protein, isoform C</fullName>
    </submittedName>
</protein>
<reference evidence="11 14" key="1">
    <citation type="journal article" date="2007" name="Nature">
        <title>Evolution of genes and genomes on the Drosophila phylogeny.</title>
        <authorList>
            <consortium name="Drosophila 12 Genomes Consortium"/>
            <person name="Clark A.G."/>
            <person name="Eisen M.B."/>
            <person name="Smith D.R."/>
            <person name="Bergman C.M."/>
            <person name="Oliver B."/>
            <person name="Markow T.A."/>
            <person name="Kaufman T.C."/>
            <person name="Kellis M."/>
            <person name="Gelbart W."/>
            <person name="Iyer V.N."/>
            <person name="Pollard D.A."/>
            <person name="Sackton T.B."/>
            <person name="Larracuente A.M."/>
            <person name="Singh N.D."/>
            <person name="Abad J.P."/>
            <person name="Abt D.N."/>
            <person name="Adryan B."/>
            <person name="Aguade M."/>
            <person name="Akashi H."/>
            <person name="Anderson W.W."/>
            <person name="Aquadro C.F."/>
            <person name="Ardell D.H."/>
            <person name="Arguello R."/>
            <person name="Artieri C.G."/>
            <person name="Barbash D.A."/>
            <person name="Barker D."/>
            <person name="Barsanti P."/>
            <person name="Batterham P."/>
            <person name="Batzoglou S."/>
            <person name="Begun D."/>
            <person name="Bhutkar A."/>
            <person name="Blanco E."/>
            <person name="Bosak S.A."/>
            <person name="Bradley R.K."/>
            <person name="Brand A.D."/>
            <person name="Brent M.R."/>
            <person name="Brooks A.N."/>
            <person name="Brown R.H."/>
            <person name="Butlin R.K."/>
            <person name="Caggese C."/>
            <person name="Calvi B.R."/>
            <person name="Bernardo de Carvalho A."/>
            <person name="Caspi A."/>
            <person name="Castrezana S."/>
            <person name="Celniker S.E."/>
            <person name="Chang J.L."/>
            <person name="Chapple C."/>
            <person name="Chatterji S."/>
            <person name="Chinwalla A."/>
            <person name="Civetta A."/>
            <person name="Clifton S.W."/>
            <person name="Comeron J.M."/>
            <person name="Costello J.C."/>
            <person name="Coyne J.A."/>
            <person name="Daub J."/>
            <person name="David R.G."/>
            <person name="Delcher A.L."/>
            <person name="Delehaunty K."/>
            <person name="Do C.B."/>
            <person name="Ebling H."/>
            <person name="Edwards K."/>
            <person name="Eickbush T."/>
            <person name="Evans J.D."/>
            <person name="Filipski A."/>
            <person name="Findeiss S."/>
            <person name="Freyhult E."/>
            <person name="Fulton L."/>
            <person name="Fulton R."/>
            <person name="Garcia A.C."/>
            <person name="Gardiner A."/>
            <person name="Garfield D.A."/>
            <person name="Garvin B.E."/>
            <person name="Gibson G."/>
            <person name="Gilbert D."/>
            <person name="Gnerre S."/>
            <person name="Godfrey J."/>
            <person name="Good R."/>
            <person name="Gotea V."/>
            <person name="Gravely B."/>
            <person name="Greenberg A.J."/>
            <person name="Griffiths-Jones S."/>
            <person name="Gross S."/>
            <person name="Guigo R."/>
            <person name="Gustafson E.A."/>
            <person name="Haerty W."/>
            <person name="Hahn M.W."/>
            <person name="Halligan D.L."/>
            <person name="Halpern A.L."/>
            <person name="Halter G.M."/>
            <person name="Han M.V."/>
            <person name="Heger A."/>
            <person name="Hillier L."/>
            <person name="Hinrichs A.S."/>
            <person name="Holmes I."/>
            <person name="Hoskins R.A."/>
            <person name="Hubisz M.J."/>
            <person name="Hultmark D."/>
            <person name="Huntley M.A."/>
            <person name="Jaffe D.B."/>
            <person name="Jagadeeshan S."/>
            <person name="Jeck W.R."/>
            <person name="Johnson J."/>
            <person name="Jones C.D."/>
            <person name="Jordan W.C."/>
            <person name="Karpen G.H."/>
            <person name="Kataoka E."/>
            <person name="Keightley P.D."/>
            <person name="Kheradpour P."/>
            <person name="Kirkness E.F."/>
            <person name="Koerich L.B."/>
            <person name="Kristiansen K."/>
            <person name="Kudrna D."/>
            <person name="Kulathinal R.J."/>
            <person name="Kumar S."/>
            <person name="Kwok R."/>
            <person name="Lander E."/>
            <person name="Langley C.H."/>
            <person name="Lapoint R."/>
            <person name="Lazzaro B.P."/>
            <person name="Lee S.J."/>
            <person name="Levesque L."/>
            <person name="Li R."/>
            <person name="Lin C.F."/>
            <person name="Lin M.F."/>
            <person name="Lindblad-Toh K."/>
            <person name="Llopart A."/>
            <person name="Long M."/>
            <person name="Low L."/>
            <person name="Lozovsky E."/>
            <person name="Lu J."/>
            <person name="Luo M."/>
            <person name="Machado C.A."/>
            <person name="Makalowski W."/>
            <person name="Marzo M."/>
            <person name="Matsuda M."/>
            <person name="Matzkin L."/>
            <person name="McAllister B."/>
            <person name="McBride C.S."/>
            <person name="McKernan B."/>
            <person name="McKernan K."/>
            <person name="Mendez-Lago M."/>
            <person name="Minx P."/>
            <person name="Mollenhauer M.U."/>
            <person name="Montooth K."/>
            <person name="Mount S.M."/>
            <person name="Mu X."/>
            <person name="Myers E."/>
            <person name="Negre B."/>
            <person name="Newfeld S."/>
            <person name="Nielsen R."/>
            <person name="Noor M.A."/>
            <person name="O'Grady P."/>
            <person name="Pachter L."/>
            <person name="Papaceit M."/>
            <person name="Parisi M.J."/>
            <person name="Parisi M."/>
            <person name="Parts L."/>
            <person name="Pedersen J.S."/>
            <person name="Pesole G."/>
            <person name="Phillippy A.M."/>
            <person name="Ponting C.P."/>
            <person name="Pop M."/>
            <person name="Porcelli D."/>
            <person name="Powell J.R."/>
            <person name="Prohaska S."/>
            <person name="Pruitt K."/>
            <person name="Puig M."/>
            <person name="Quesneville H."/>
            <person name="Ram K.R."/>
            <person name="Rand D."/>
            <person name="Rasmussen M.D."/>
            <person name="Reed L.K."/>
            <person name="Reenan R."/>
            <person name="Reily A."/>
            <person name="Remington K.A."/>
            <person name="Rieger T.T."/>
            <person name="Ritchie M.G."/>
            <person name="Robin C."/>
            <person name="Rogers Y.H."/>
            <person name="Rohde C."/>
            <person name="Rozas J."/>
            <person name="Rubenfield M.J."/>
            <person name="Ruiz A."/>
            <person name="Russo S."/>
            <person name="Salzberg S.L."/>
            <person name="Sanchez-Gracia A."/>
            <person name="Saranga D.J."/>
            <person name="Sato H."/>
            <person name="Schaeffer S.W."/>
            <person name="Schatz M.C."/>
            <person name="Schlenke T."/>
            <person name="Schwartz R."/>
            <person name="Segarra C."/>
            <person name="Singh R.S."/>
            <person name="Sirot L."/>
            <person name="Sirota M."/>
            <person name="Sisneros N.B."/>
            <person name="Smith C.D."/>
            <person name="Smith T.F."/>
            <person name="Spieth J."/>
            <person name="Stage D.E."/>
            <person name="Stark A."/>
            <person name="Stephan W."/>
            <person name="Strausberg R.L."/>
            <person name="Strempel S."/>
            <person name="Sturgill D."/>
            <person name="Sutton G."/>
            <person name="Sutton G.G."/>
            <person name="Tao W."/>
            <person name="Teichmann S."/>
            <person name="Tobari Y.N."/>
            <person name="Tomimura Y."/>
            <person name="Tsolas J.M."/>
            <person name="Valente V.L."/>
            <person name="Venter E."/>
            <person name="Venter J.C."/>
            <person name="Vicario S."/>
            <person name="Vieira F.G."/>
            <person name="Vilella A.J."/>
            <person name="Villasante A."/>
            <person name="Walenz B."/>
            <person name="Wang J."/>
            <person name="Wasserman M."/>
            <person name="Watts T."/>
            <person name="Wilson D."/>
            <person name="Wilson R.K."/>
            <person name="Wing R.A."/>
            <person name="Wolfner M.F."/>
            <person name="Wong A."/>
            <person name="Wong G.K."/>
            <person name="Wu C.I."/>
            <person name="Wu G."/>
            <person name="Yamamoto D."/>
            <person name="Yang H.P."/>
            <person name="Yang S.P."/>
            <person name="Yorke J.A."/>
            <person name="Yoshida K."/>
            <person name="Zdobnov E."/>
            <person name="Zhang P."/>
            <person name="Zhang Y."/>
            <person name="Zimin A.V."/>
            <person name="Baldwin J."/>
            <person name="Abdouelleil A."/>
            <person name="Abdulkadir J."/>
            <person name="Abebe A."/>
            <person name="Abera B."/>
            <person name="Abreu J."/>
            <person name="Acer S.C."/>
            <person name="Aftuck L."/>
            <person name="Alexander A."/>
            <person name="An P."/>
            <person name="Anderson E."/>
            <person name="Anderson S."/>
            <person name="Arachi H."/>
            <person name="Azer M."/>
            <person name="Bachantsang P."/>
            <person name="Barry A."/>
            <person name="Bayul T."/>
            <person name="Berlin A."/>
            <person name="Bessette D."/>
            <person name="Bloom T."/>
            <person name="Blye J."/>
            <person name="Boguslavskiy L."/>
            <person name="Bonnet C."/>
            <person name="Boukhgalter B."/>
            <person name="Bourzgui I."/>
            <person name="Brown A."/>
            <person name="Cahill P."/>
            <person name="Channer S."/>
            <person name="Cheshatsang Y."/>
            <person name="Chuda L."/>
            <person name="Citroen M."/>
            <person name="Collymore A."/>
            <person name="Cooke P."/>
            <person name="Costello M."/>
            <person name="D'Aco K."/>
            <person name="Daza R."/>
            <person name="De Haan G."/>
            <person name="DeGray S."/>
            <person name="DeMaso C."/>
            <person name="Dhargay N."/>
            <person name="Dooley K."/>
            <person name="Dooley E."/>
            <person name="Doricent M."/>
            <person name="Dorje P."/>
            <person name="Dorjee K."/>
            <person name="Dupes A."/>
            <person name="Elong R."/>
            <person name="Falk J."/>
            <person name="Farina A."/>
            <person name="Faro S."/>
            <person name="Ferguson D."/>
            <person name="Fisher S."/>
            <person name="Foley C.D."/>
            <person name="Franke A."/>
            <person name="Friedrich D."/>
            <person name="Gadbois L."/>
            <person name="Gearin G."/>
            <person name="Gearin C.R."/>
            <person name="Giannoukos G."/>
            <person name="Goode T."/>
            <person name="Graham J."/>
            <person name="Grandbois E."/>
            <person name="Grewal S."/>
            <person name="Gyaltsen K."/>
            <person name="Hafez N."/>
            <person name="Hagos B."/>
            <person name="Hall J."/>
            <person name="Henson C."/>
            <person name="Hollinger A."/>
            <person name="Honan T."/>
            <person name="Huard M.D."/>
            <person name="Hughes L."/>
            <person name="Hurhula B."/>
            <person name="Husby M.E."/>
            <person name="Kamat A."/>
            <person name="Kanga B."/>
            <person name="Kashin S."/>
            <person name="Khazanovich D."/>
            <person name="Kisner P."/>
            <person name="Lance K."/>
            <person name="Lara M."/>
            <person name="Lee W."/>
            <person name="Lennon N."/>
            <person name="Letendre F."/>
            <person name="LeVine R."/>
            <person name="Lipovsky A."/>
            <person name="Liu X."/>
            <person name="Liu J."/>
            <person name="Liu S."/>
            <person name="Lokyitsang T."/>
            <person name="Lokyitsang Y."/>
            <person name="Lubonja R."/>
            <person name="Lui A."/>
            <person name="MacDonald P."/>
            <person name="Magnisalis V."/>
            <person name="Maru K."/>
            <person name="Matthews C."/>
            <person name="McCusker W."/>
            <person name="McDonough S."/>
            <person name="Mehta T."/>
            <person name="Meldrim J."/>
            <person name="Meneus L."/>
            <person name="Mihai O."/>
            <person name="Mihalev A."/>
            <person name="Mihova T."/>
            <person name="Mittelman R."/>
            <person name="Mlenga V."/>
            <person name="Montmayeur A."/>
            <person name="Mulrain L."/>
            <person name="Navidi A."/>
            <person name="Naylor J."/>
            <person name="Negash T."/>
            <person name="Nguyen T."/>
            <person name="Nguyen N."/>
            <person name="Nicol R."/>
            <person name="Norbu C."/>
            <person name="Norbu N."/>
            <person name="Novod N."/>
            <person name="O'Neill B."/>
            <person name="Osman S."/>
            <person name="Markiewicz E."/>
            <person name="Oyono O.L."/>
            <person name="Patti C."/>
            <person name="Phunkhang P."/>
            <person name="Pierre F."/>
            <person name="Priest M."/>
            <person name="Raghuraman S."/>
            <person name="Rege F."/>
            <person name="Reyes R."/>
            <person name="Rise C."/>
            <person name="Rogov P."/>
            <person name="Ross K."/>
            <person name="Ryan E."/>
            <person name="Settipalli S."/>
            <person name="Shea T."/>
            <person name="Sherpa N."/>
            <person name="Shi L."/>
            <person name="Shih D."/>
            <person name="Sparrow T."/>
            <person name="Spaulding J."/>
            <person name="Stalker J."/>
            <person name="Stange-Thomann N."/>
            <person name="Stavropoulos S."/>
            <person name="Stone C."/>
            <person name="Strader C."/>
            <person name="Tesfaye S."/>
            <person name="Thomson T."/>
            <person name="Thoulutsang Y."/>
            <person name="Thoulutsang D."/>
            <person name="Topham K."/>
            <person name="Topping I."/>
            <person name="Tsamla T."/>
            <person name="Vassiliev H."/>
            <person name="Vo A."/>
            <person name="Wangchuk T."/>
            <person name="Wangdi T."/>
            <person name="Weiand M."/>
            <person name="Wilkinson J."/>
            <person name="Wilson A."/>
            <person name="Yadav S."/>
            <person name="Young G."/>
            <person name="Yu Q."/>
            <person name="Zembek L."/>
            <person name="Zhong D."/>
            <person name="Zimmer A."/>
            <person name="Zwirko Z."/>
            <person name="Jaffe D.B."/>
            <person name="Alvarez P."/>
            <person name="Brockman W."/>
            <person name="Butler J."/>
            <person name="Chin C."/>
            <person name="Gnerre S."/>
            <person name="Grabherr M."/>
            <person name="Kleber M."/>
            <person name="Mauceli E."/>
            <person name="MacCallum I."/>
        </authorList>
    </citation>
    <scope>NUCLEOTIDE SEQUENCE [LARGE SCALE GENOMIC DNA]</scope>
    <source>
        <strain evidence="11">TSC#15081-1352.22</strain>
        <strain evidence="14">Tucson 15081-1352.22</strain>
    </source>
</reference>
<evidence type="ECO:0000313" key="13">
    <source>
        <dbReference type="EMBL" id="KRG01289.1"/>
    </source>
</evidence>
<dbReference type="FunFam" id="2.60.40.10:FF:001796">
    <property type="entry name" value="Dpr-interacting protein gamma"/>
    <property type="match status" value="1"/>
</dbReference>
<dbReference type="Gene3D" id="2.60.40.10">
    <property type="entry name" value="Immunoglobulins"/>
    <property type="match status" value="3"/>
</dbReference>
<evidence type="ECO:0000256" key="2">
    <source>
        <dbReference type="ARBA" id="ARBA00022475"/>
    </source>
</evidence>
<evidence type="ECO:0000256" key="1">
    <source>
        <dbReference type="ARBA" id="ARBA00004236"/>
    </source>
</evidence>
<dbReference type="PANTHER" id="PTHR12231">
    <property type="entry name" value="CTX-RELATED TYPE I TRANSMEMBRANE PROTEIN"/>
    <property type="match status" value="1"/>
</dbReference>
<dbReference type="eggNOG" id="KOG3510">
    <property type="taxonomic scope" value="Eukaryota"/>
</dbReference>
<keyword evidence="5" id="KW-0472">Membrane</keyword>
<keyword evidence="2" id="KW-1003">Cell membrane</keyword>
<dbReference type="InterPro" id="IPR013783">
    <property type="entry name" value="Ig-like_fold"/>
</dbReference>
<keyword evidence="14" id="KW-1185">Reference proteome</keyword>
<dbReference type="KEGG" id="dmo:Dmoj_GI24529"/>
<evidence type="ECO:0000256" key="3">
    <source>
        <dbReference type="ARBA" id="ARBA00022729"/>
    </source>
</evidence>
<dbReference type="GO" id="GO:1904396">
    <property type="term" value="P:regulation of neuromuscular junction development"/>
    <property type="evidence" value="ECO:0007669"/>
    <property type="project" value="EnsemblMetazoa"/>
</dbReference>
<dbReference type="InterPro" id="IPR007110">
    <property type="entry name" value="Ig-like_dom"/>
</dbReference>
<dbReference type="SUPFAM" id="SSF48726">
    <property type="entry name" value="Immunoglobulin"/>
    <property type="match status" value="3"/>
</dbReference>
<evidence type="ECO:0000256" key="6">
    <source>
        <dbReference type="ARBA" id="ARBA00023157"/>
    </source>
</evidence>
<dbReference type="HOGENOM" id="CLU_027228_1_2_1"/>
<keyword evidence="3" id="KW-0732">Signal</keyword>
<dbReference type="EMBL" id="CH933806">
    <property type="protein sequence ID" value="KRG01288.1"/>
    <property type="molecule type" value="Genomic_DNA"/>
</dbReference>
<dbReference type="InterPro" id="IPR036179">
    <property type="entry name" value="Ig-like_dom_sf"/>
</dbReference>
<accession>B4KDU1</accession>
<dbReference type="PROSITE" id="PS50835">
    <property type="entry name" value="IG_LIKE"/>
    <property type="match status" value="3"/>
</dbReference>
<keyword evidence="6" id="KW-1015">Disulfide bond</keyword>
<evidence type="ECO:0000313" key="14">
    <source>
        <dbReference type="Proteomes" id="UP000009192"/>
    </source>
</evidence>
<dbReference type="InParanoid" id="B4KDU1"/>
<evidence type="ECO:0000313" key="11">
    <source>
        <dbReference type="EMBL" id="EDW14938.2"/>
    </source>
</evidence>
<keyword evidence="4" id="KW-0677">Repeat</keyword>
<feature type="domain" description="Ig-like" evidence="10">
    <location>
        <begin position="324"/>
        <end position="435"/>
    </location>
</feature>
<dbReference type="FunCoup" id="B4KDU1">
    <property type="interactions" value="290"/>
</dbReference>
<reference evidence="11" key="2">
    <citation type="journal article" date="2008" name="Bioinformatics">
        <title>Assembly reconciliation.</title>
        <authorList>
            <person name="Zimin A.V."/>
            <person name="Smith D.R."/>
            <person name="Sutton G."/>
            <person name="Yorke J.A."/>
        </authorList>
    </citation>
    <scope>NUCLEOTIDE SEQUENCE</scope>
    <source>
        <strain evidence="11">TSC#15081-1352.22</strain>
    </source>
</reference>
<dbReference type="SMR" id="B4KDU1"/>
<dbReference type="Pfam" id="PF07686">
    <property type="entry name" value="V-set"/>
    <property type="match status" value="1"/>
</dbReference>
<feature type="domain" description="Ig-like" evidence="10">
    <location>
        <begin position="223"/>
        <end position="319"/>
    </location>
</feature>
<evidence type="ECO:0000256" key="5">
    <source>
        <dbReference type="ARBA" id="ARBA00023136"/>
    </source>
</evidence>
<dbReference type="FunFam" id="2.60.40.10:FF:001872">
    <property type="entry name" value="lachesin"/>
    <property type="match status" value="1"/>
</dbReference>